<dbReference type="Pfam" id="PF03143">
    <property type="entry name" value="GTP_EFTU_D3"/>
    <property type="match status" value="1"/>
</dbReference>
<dbReference type="Proteomes" id="UP000887577">
    <property type="component" value="Unplaced"/>
</dbReference>
<dbReference type="InterPro" id="IPR009000">
    <property type="entry name" value="Transl_B-barrel_sf"/>
</dbReference>
<organism evidence="8 9">
    <name type="scientific">Panagrolaimus superbus</name>
    <dbReference type="NCBI Taxonomy" id="310955"/>
    <lineage>
        <taxon>Eukaryota</taxon>
        <taxon>Metazoa</taxon>
        <taxon>Ecdysozoa</taxon>
        <taxon>Nematoda</taxon>
        <taxon>Chromadorea</taxon>
        <taxon>Rhabditida</taxon>
        <taxon>Tylenchina</taxon>
        <taxon>Panagrolaimomorpha</taxon>
        <taxon>Panagrolaimoidea</taxon>
        <taxon>Panagrolaimidae</taxon>
        <taxon>Panagrolaimus</taxon>
    </lineage>
</organism>
<dbReference type="GO" id="GO:0003924">
    <property type="term" value="F:GTPase activity"/>
    <property type="evidence" value="ECO:0007669"/>
    <property type="project" value="InterPro"/>
</dbReference>
<dbReference type="AlphaFoldDB" id="A0A914YKM6"/>
<dbReference type="Gene3D" id="2.40.30.10">
    <property type="entry name" value="Translation factors"/>
    <property type="match status" value="2"/>
</dbReference>
<dbReference type="SUPFAM" id="SSF50447">
    <property type="entry name" value="Translation proteins"/>
    <property type="match status" value="1"/>
</dbReference>
<keyword evidence="8" id="KW-1185">Reference proteome</keyword>
<evidence type="ECO:0000256" key="2">
    <source>
        <dbReference type="ARBA" id="ARBA00022741"/>
    </source>
</evidence>
<reference evidence="9" key="1">
    <citation type="submission" date="2022-11" db="UniProtKB">
        <authorList>
            <consortium name="WormBaseParasite"/>
        </authorList>
    </citation>
    <scope>IDENTIFICATION</scope>
</reference>
<dbReference type="InterPro" id="IPR000795">
    <property type="entry name" value="T_Tr_GTP-bd_dom"/>
</dbReference>
<dbReference type="CDD" id="cd03708">
    <property type="entry name" value="GTPBP_III"/>
    <property type="match status" value="1"/>
</dbReference>
<evidence type="ECO:0000256" key="5">
    <source>
        <dbReference type="ARBA" id="ARBA00023134"/>
    </source>
</evidence>
<keyword evidence="2" id="KW-0547">Nucleotide-binding</keyword>
<dbReference type="CDD" id="cd03694">
    <property type="entry name" value="GTPBP_II"/>
    <property type="match status" value="1"/>
</dbReference>
<keyword evidence="5" id="KW-0342">GTP-binding</keyword>
<dbReference type="FunFam" id="3.40.50.300:FF:000091">
    <property type="entry name" value="Probable GTP-binding protein 1"/>
    <property type="match status" value="1"/>
</dbReference>
<dbReference type="GO" id="GO:0003746">
    <property type="term" value="F:translation elongation factor activity"/>
    <property type="evidence" value="ECO:0007669"/>
    <property type="project" value="UniProtKB-KW"/>
</dbReference>
<sequence length="583" mass="63991">MSVDTKLASLSAAFAADDDDEDVTMTETETSYGCDFLITDQPENLKHYIDHVKDHLAAGEGECFVEVGASFDGGNTQGLSKEDLELALKKNDEVLEKLECHCYPLTTYNRSRDKFTRAVFVRKNIDEKDFIEVRVAVVGNVDAGKSTLLGVLTHNTLDDGRGLARQRLFRHKHEFESGRTSSVGNDILGFDMDGKVVNNPNPHSGELHWPTVCSEAAKLITFIDLAGHEKYLKTTIFGMTGHMPDYAMLMIGSNAGIVGTTREHFSIALNLKIPVFAVVTKIDMCPENILAQTMKMIDKLMKSAGAAKFPVVVKNMDDVVHAARNFAGGTLCPIFQVSNVSGANLNLLSAFLNLIPLHRGNAENDPAEFQIDETFSVEGVGTVVSGTCTGGRITVGDNMLIGPDALGQFVPVPVKSIHRKRVAVNSIKAGQTGSFAVKKFGRRDVRKGMVLVDATTEPQSCIKFDAEVYILHHPTTIMANYQAMIHAGPVRQTATIISMDKEVLRTGDRANVTLSFIRHPEYIKEKTRIIFREGKTKAVGIVRKIHPIERTVAVSKTRSKQAAASFFPVKSNKTNKHKNAHKH</sequence>
<dbReference type="FunFam" id="2.40.30.10:FF:000014">
    <property type="entry name" value="Probable GTP-binding protein 1"/>
    <property type="match status" value="1"/>
</dbReference>
<dbReference type="PANTHER" id="PTHR43721">
    <property type="entry name" value="ELONGATION FACTOR TU-RELATED"/>
    <property type="match status" value="1"/>
</dbReference>
<dbReference type="WBParaSite" id="PSU_v2.g1943.t1">
    <property type="protein sequence ID" value="PSU_v2.g1943.t1"/>
    <property type="gene ID" value="PSU_v2.g1943"/>
</dbReference>
<dbReference type="Gene3D" id="3.40.50.300">
    <property type="entry name" value="P-loop containing nucleotide triphosphate hydrolases"/>
    <property type="match status" value="1"/>
</dbReference>
<dbReference type="PROSITE" id="PS51722">
    <property type="entry name" value="G_TR_2"/>
    <property type="match status" value="1"/>
</dbReference>
<evidence type="ECO:0000256" key="6">
    <source>
        <dbReference type="SAM" id="MobiDB-lite"/>
    </source>
</evidence>
<feature type="domain" description="Tr-type G" evidence="7">
    <location>
        <begin position="130"/>
        <end position="363"/>
    </location>
</feature>
<evidence type="ECO:0000313" key="9">
    <source>
        <dbReference type="WBParaSite" id="PSU_v2.g1943.t1"/>
    </source>
</evidence>
<accession>A0A914YKM6</accession>
<keyword evidence="4" id="KW-0648">Protein biosynthesis</keyword>
<evidence type="ECO:0000256" key="3">
    <source>
        <dbReference type="ARBA" id="ARBA00022768"/>
    </source>
</evidence>
<dbReference type="SUPFAM" id="SSF50465">
    <property type="entry name" value="EF-Tu/eEF-1alpha/eIF2-gamma C-terminal domain"/>
    <property type="match status" value="1"/>
</dbReference>
<dbReference type="InterPro" id="IPR050055">
    <property type="entry name" value="EF-Tu_GTPase"/>
</dbReference>
<evidence type="ECO:0000256" key="4">
    <source>
        <dbReference type="ARBA" id="ARBA00022917"/>
    </source>
</evidence>
<feature type="region of interest" description="Disordered" evidence="6">
    <location>
        <begin position="564"/>
        <end position="583"/>
    </location>
</feature>
<dbReference type="PANTHER" id="PTHR43721:SF9">
    <property type="entry name" value="GTP-BINDING PROTEIN 1"/>
    <property type="match status" value="1"/>
</dbReference>
<dbReference type="SUPFAM" id="SSF52540">
    <property type="entry name" value="P-loop containing nucleoside triphosphate hydrolases"/>
    <property type="match status" value="1"/>
</dbReference>
<protein>
    <submittedName>
        <fullName evidence="9">Tr-type G domain-containing protein</fullName>
    </submittedName>
</protein>
<dbReference type="InterPro" id="IPR027417">
    <property type="entry name" value="P-loop_NTPase"/>
</dbReference>
<dbReference type="InterPro" id="IPR004160">
    <property type="entry name" value="Transl_elong_EFTu/EF1A_C"/>
</dbReference>
<dbReference type="GO" id="GO:0005525">
    <property type="term" value="F:GTP binding"/>
    <property type="evidence" value="ECO:0007669"/>
    <property type="project" value="UniProtKB-KW"/>
</dbReference>
<evidence type="ECO:0000259" key="7">
    <source>
        <dbReference type="PROSITE" id="PS51722"/>
    </source>
</evidence>
<dbReference type="CDD" id="cd04165">
    <property type="entry name" value="GTPBP1_like"/>
    <property type="match status" value="1"/>
</dbReference>
<comment type="similarity">
    <text evidence="1">Belongs to the TRAFAC class translation factor GTPase superfamily. Classic translation factor GTPase family. EF-Tu/EF-1A subfamily.</text>
</comment>
<keyword evidence="3" id="KW-0251">Elongation factor</keyword>
<dbReference type="InterPro" id="IPR035531">
    <property type="entry name" value="GTPBP1-like"/>
</dbReference>
<name>A0A914YKM6_9BILA</name>
<proteinExistence type="inferred from homology"/>
<dbReference type="Pfam" id="PF00009">
    <property type="entry name" value="GTP_EFTU"/>
    <property type="match status" value="1"/>
</dbReference>
<dbReference type="InterPro" id="IPR009001">
    <property type="entry name" value="Transl_elong_EF1A/Init_IF2_C"/>
</dbReference>
<feature type="compositionally biased region" description="Basic residues" evidence="6">
    <location>
        <begin position="573"/>
        <end position="583"/>
    </location>
</feature>
<evidence type="ECO:0000313" key="8">
    <source>
        <dbReference type="Proteomes" id="UP000887577"/>
    </source>
</evidence>
<evidence type="ECO:0000256" key="1">
    <source>
        <dbReference type="ARBA" id="ARBA00007249"/>
    </source>
</evidence>